<dbReference type="InterPro" id="IPR051309">
    <property type="entry name" value="ABCF_ATPase"/>
</dbReference>
<dbReference type="GO" id="GO:0005524">
    <property type="term" value="F:ATP binding"/>
    <property type="evidence" value="ECO:0007669"/>
    <property type="project" value="UniProtKB-KW"/>
</dbReference>
<evidence type="ECO:0000256" key="1">
    <source>
        <dbReference type="ARBA" id="ARBA00022741"/>
    </source>
</evidence>
<evidence type="ECO:0000256" key="3">
    <source>
        <dbReference type="SAM" id="Coils"/>
    </source>
</evidence>
<sequence length="612" mass="69062">MMPVLSVKEVSKEWNGNVLFQNLSFELAEGERMALFGRNGAGKTTLLKGLMGGVPFDSGTVYRGLPVQEWGLLDQQLEPREGMTARRVVLEGNAEAARLRARLELLVGRLHSGGGTEEAELAEYGEAYEDYLRVDGYGWEAKAEKALRQLSLPQEVWDLPYRSLSGGQKTRVQLASLLARQPRLLLLDEPTNHLDAETMEWLEEWVSGYSGTVLYVSHDRRFIDRTATSLLELRQGGGRRYAGGYTQYREQKAVEAREQEARYKKQELEKKKLEEAIRRYAQWFQQAHNSAGQNDFLRAKSKKNVSRLHAKEAALERLNRDRTAEPRDSAKLNLRLTGGEFAAGTLLRAEHAEFAYPGGSPLLKDFSFTVRRGDRIGVIGPNGAGKSTLLKLLAGIYAPTGGTVGLHPQTRIGYFAQELEQLDPSSTLLDSLLQLPEMTVTEARTILGCFLFSREDAFKHIGSLSLGEKCRVAFLRLYFGRANLLVLDEPTNYLDIETREVIEEVLQAYPGALLLVTHDRYLLSNVANRLVALERGHFPKQFPGTYEEYLSKDRERLVTERERAEEDELGVLQLRLAQLIQAEVPESDEENTALLLEIKRLRQRIGELRKEG</sequence>
<keyword evidence="3" id="KW-0175">Coiled coil</keyword>
<dbReference type="InterPro" id="IPR017871">
    <property type="entry name" value="ABC_transporter-like_CS"/>
</dbReference>
<evidence type="ECO:0000313" key="6">
    <source>
        <dbReference type="Proteomes" id="UP000480151"/>
    </source>
</evidence>
<dbReference type="Proteomes" id="UP000480151">
    <property type="component" value="Unassembled WGS sequence"/>
</dbReference>
<feature type="coiled-coil region" evidence="3">
    <location>
        <begin position="249"/>
        <end position="276"/>
    </location>
</feature>
<accession>A0A6M1PGX7</accession>
<feature type="domain" description="ABC transporter" evidence="4">
    <location>
        <begin position="347"/>
        <end position="560"/>
    </location>
</feature>
<dbReference type="Gene3D" id="3.40.50.300">
    <property type="entry name" value="P-loop containing nucleotide triphosphate hydrolases"/>
    <property type="match status" value="2"/>
</dbReference>
<dbReference type="PANTHER" id="PTHR42855">
    <property type="entry name" value="ABC TRANSPORTER ATP-BINDING SUBUNIT"/>
    <property type="match status" value="1"/>
</dbReference>
<dbReference type="InterPro" id="IPR032781">
    <property type="entry name" value="ABC_tran_Xtn"/>
</dbReference>
<dbReference type="CDD" id="cd03221">
    <property type="entry name" value="ABCF_EF-3"/>
    <property type="match status" value="2"/>
</dbReference>
<dbReference type="EMBL" id="JAAKGU010000003">
    <property type="protein sequence ID" value="NGM82737.1"/>
    <property type="molecule type" value="Genomic_DNA"/>
</dbReference>
<protein>
    <submittedName>
        <fullName evidence="5">ABC-F type ribosomal protection protein</fullName>
    </submittedName>
</protein>
<keyword evidence="2" id="KW-0067">ATP-binding</keyword>
<dbReference type="InterPro" id="IPR003593">
    <property type="entry name" value="AAA+_ATPase"/>
</dbReference>
<dbReference type="FunFam" id="3.40.50.300:FF:000011">
    <property type="entry name" value="Putative ABC transporter ATP-binding component"/>
    <property type="match status" value="1"/>
</dbReference>
<dbReference type="GO" id="GO:0016887">
    <property type="term" value="F:ATP hydrolysis activity"/>
    <property type="evidence" value="ECO:0007669"/>
    <property type="project" value="InterPro"/>
</dbReference>
<dbReference type="Pfam" id="PF00005">
    <property type="entry name" value="ABC_tran"/>
    <property type="match status" value="2"/>
</dbReference>
<name>A0A6M1PGX7_9BACL</name>
<keyword evidence="1" id="KW-0547">Nucleotide-binding</keyword>
<dbReference type="InterPro" id="IPR003439">
    <property type="entry name" value="ABC_transporter-like_ATP-bd"/>
</dbReference>
<dbReference type="SMART" id="SM00382">
    <property type="entry name" value="AAA"/>
    <property type="match status" value="2"/>
</dbReference>
<keyword evidence="6" id="KW-1185">Reference proteome</keyword>
<dbReference type="SUPFAM" id="SSF52540">
    <property type="entry name" value="P-loop containing nucleoside triphosphate hydrolases"/>
    <property type="match status" value="2"/>
</dbReference>
<dbReference type="NCBIfam" id="NF000355">
    <property type="entry name" value="ribo_prot_ABC_F"/>
    <property type="match status" value="1"/>
</dbReference>
<dbReference type="Pfam" id="PF12848">
    <property type="entry name" value="ABC_tran_Xtn"/>
    <property type="match status" value="1"/>
</dbReference>
<evidence type="ECO:0000259" key="4">
    <source>
        <dbReference type="PROSITE" id="PS50893"/>
    </source>
</evidence>
<gene>
    <name evidence="5" type="primary">abc-f</name>
    <name evidence="5" type="ORF">G5B47_09945</name>
</gene>
<evidence type="ECO:0000256" key="2">
    <source>
        <dbReference type="ARBA" id="ARBA00022840"/>
    </source>
</evidence>
<comment type="caution">
    <text evidence="5">The sequence shown here is derived from an EMBL/GenBank/DDBJ whole genome shotgun (WGS) entry which is preliminary data.</text>
</comment>
<feature type="domain" description="ABC transporter" evidence="4">
    <location>
        <begin position="5"/>
        <end position="260"/>
    </location>
</feature>
<dbReference type="PANTHER" id="PTHR42855:SF2">
    <property type="entry name" value="DRUG RESISTANCE ABC TRANSPORTER,ATP-BINDING PROTEIN"/>
    <property type="match status" value="1"/>
</dbReference>
<proteinExistence type="predicted"/>
<dbReference type="InterPro" id="IPR027417">
    <property type="entry name" value="P-loop_NTPase"/>
</dbReference>
<reference evidence="5 6" key="1">
    <citation type="submission" date="2020-02" db="EMBL/GenBank/DDBJ databases">
        <authorList>
            <person name="Gao J."/>
            <person name="Sun J."/>
        </authorList>
    </citation>
    <scope>NUCLEOTIDE SEQUENCE [LARGE SCALE GENOMIC DNA]</scope>
    <source>
        <strain evidence="5 6">7124</strain>
    </source>
</reference>
<dbReference type="PROSITE" id="PS50893">
    <property type="entry name" value="ABC_TRANSPORTER_2"/>
    <property type="match status" value="2"/>
</dbReference>
<dbReference type="PROSITE" id="PS00211">
    <property type="entry name" value="ABC_TRANSPORTER_1"/>
    <property type="match status" value="1"/>
</dbReference>
<organism evidence="5 6">
    <name type="scientific">Paenibacillus apii</name>
    <dbReference type="NCBI Taxonomy" id="1850370"/>
    <lineage>
        <taxon>Bacteria</taxon>
        <taxon>Bacillati</taxon>
        <taxon>Bacillota</taxon>
        <taxon>Bacilli</taxon>
        <taxon>Bacillales</taxon>
        <taxon>Paenibacillaceae</taxon>
        <taxon>Paenibacillus</taxon>
    </lineage>
</organism>
<dbReference type="AlphaFoldDB" id="A0A6M1PGX7"/>
<evidence type="ECO:0000313" key="5">
    <source>
        <dbReference type="EMBL" id="NGM82737.1"/>
    </source>
</evidence>